<evidence type="ECO:0000256" key="1">
    <source>
        <dbReference type="ARBA" id="ARBA00001946"/>
    </source>
</evidence>
<dbReference type="InterPro" id="IPR012292">
    <property type="entry name" value="Globin/Proto"/>
</dbReference>
<dbReference type="Proteomes" id="UP000094070">
    <property type="component" value="Unassembled WGS sequence"/>
</dbReference>
<sequence length="364" mass="41731">MTYLHQTLSEQLRIGEHEIERRKIYMGFTDEDVKALKDALPWVEPLVPDLVDQFYVLQTAIPEISLVIGDRETLSNLHSSMNQYILDLFSGQYHFDYVDKRLRIGKVHQRIGVSPKLYLSGINQLQLLLEDLIDDNAEFQGIDGRLLKRAVRKLLYFDNQFVFDTYIAALQSEVEAVNTQLEAYASRLEMQVAQRTKELTELSMRDPMTNLYNQRAFYDQLEKGGALAERNNGFFCVLYLDVNHFKTVNDTYGHKMGDQVLIAVAMAINETVRKSETAARYGGDEFCIILPSTKVENLAFYCERLFAEFDKLKPLDVTLSVGGAEVSPQSGYDVEALIVRADKQMYLAKKRAHESKTHELMVEV</sequence>
<evidence type="ECO:0000313" key="8">
    <source>
        <dbReference type="Proteomes" id="UP000094070"/>
    </source>
</evidence>
<evidence type="ECO:0000313" key="7">
    <source>
        <dbReference type="EMBL" id="OEF23550.1"/>
    </source>
</evidence>
<gene>
    <name evidence="7" type="ORF">A1QC_11650</name>
</gene>
<dbReference type="PROSITE" id="PS50887">
    <property type="entry name" value="GGDEF"/>
    <property type="match status" value="1"/>
</dbReference>
<dbReference type="InterPro" id="IPR044398">
    <property type="entry name" value="Globin-sensor_dom"/>
</dbReference>
<feature type="domain" description="GGDEF" evidence="6">
    <location>
        <begin position="233"/>
        <end position="364"/>
    </location>
</feature>
<organism evidence="7 8">
    <name type="scientific">Vibrio rumoiensis 1S-45</name>
    <dbReference type="NCBI Taxonomy" id="1188252"/>
    <lineage>
        <taxon>Bacteria</taxon>
        <taxon>Pseudomonadati</taxon>
        <taxon>Pseudomonadota</taxon>
        <taxon>Gammaproteobacteria</taxon>
        <taxon>Vibrionales</taxon>
        <taxon>Vibrionaceae</taxon>
        <taxon>Vibrio</taxon>
    </lineage>
</organism>
<dbReference type="InterPro" id="IPR029787">
    <property type="entry name" value="Nucleotide_cyclase"/>
</dbReference>
<dbReference type="GO" id="GO:0052621">
    <property type="term" value="F:diguanylate cyclase activity"/>
    <property type="evidence" value="ECO:0007669"/>
    <property type="project" value="UniProtKB-EC"/>
</dbReference>
<dbReference type="AlphaFoldDB" id="A0A1E5E0F3"/>
<dbReference type="Gene3D" id="1.10.490.10">
    <property type="entry name" value="Globins"/>
    <property type="match status" value="1"/>
</dbReference>
<evidence type="ECO:0000256" key="4">
    <source>
        <dbReference type="ARBA" id="ARBA00029839"/>
    </source>
</evidence>
<keyword evidence="8" id="KW-1185">Reference proteome</keyword>
<dbReference type="Pfam" id="PF11563">
    <property type="entry name" value="Protoglobin"/>
    <property type="match status" value="1"/>
</dbReference>
<dbReference type="CDD" id="cd01949">
    <property type="entry name" value="GGDEF"/>
    <property type="match status" value="1"/>
</dbReference>
<dbReference type="FunFam" id="3.30.70.270:FF:000001">
    <property type="entry name" value="Diguanylate cyclase domain protein"/>
    <property type="match status" value="1"/>
</dbReference>
<dbReference type="EMBL" id="AJYK02000088">
    <property type="protein sequence ID" value="OEF23550.1"/>
    <property type="molecule type" value="Genomic_DNA"/>
</dbReference>
<dbReference type="GO" id="GO:0020037">
    <property type="term" value="F:heme binding"/>
    <property type="evidence" value="ECO:0007669"/>
    <property type="project" value="InterPro"/>
</dbReference>
<comment type="cofactor">
    <cofactor evidence="1">
        <name>Mg(2+)</name>
        <dbReference type="ChEBI" id="CHEBI:18420"/>
    </cofactor>
</comment>
<dbReference type="SMART" id="SM00267">
    <property type="entry name" value="GGDEF"/>
    <property type="match status" value="1"/>
</dbReference>
<dbReference type="PANTHER" id="PTHR45138">
    <property type="entry name" value="REGULATORY COMPONENTS OF SENSORY TRANSDUCTION SYSTEM"/>
    <property type="match status" value="1"/>
</dbReference>
<dbReference type="SUPFAM" id="SSF55073">
    <property type="entry name" value="Nucleotide cyclase"/>
    <property type="match status" value="1"/>
</dbReference>
<dbReference type="InterPro" id="IPR043128">
    <property type="entry name" value="Rev_trsase/Diguanyl_cyclase"/>
</dbReference>
<protein>
    <recommendedName>
        <fullName evidence="3">Diguanylate cyclase DosC</fullName>
        <ecNumber evidence="2">2.7.7.65</ecNumber>
    </recommendedName>
    <alternativeName>
        <fullName evidence="4">Direct oxygen-sensing cyclase</fullName>
    </alternativeName>
</protein>
<dbReference type="PANTHER" id="PTHR45138:SF9">
    <property type="entry name" value="DIGUANYLATE CYCLASE DGCM-RELATED"/>
    <property type="match status" value="1"/>
</dbReference>
<comment type="caution">
    <text evidence="7">The sequence shown here is derived from an EMBL/GenBank/DDBJ whole genome shotgun (WGS) entry which is preliminary data.</text>
</comment>
<comment type="catalytic activity">
    <reaction evidence="5">
        <text>2 GTP = 3',3'-c-di-GMP + 2 diphosphate</text>
        <dbReference type="Rhea" id="RHEA:24898"/>
        <dbReference type="ChEBI" id="CHEBI:33019"/>
        <dbReference type="ChEBI" id="CHEBI:37565"/>
        <dbReference type="ChEBI" id="CHEBI:58805"/>
        <dbReference type="EC" id="2.7.7.65"/>
    </reaction>
</comment>
<dbReference type="EC" id="2.7.7.65" evidence="2"/>
<accession>A0A1E5E0F3</accession>
<dbReference type="NCBIfam" id="TIGR00254">
    <property type="entry name" value="GGDEF"/>
    <property type="match status" value="1"/>
</dbReference>
<dbReference type="InterPro" id="IPR000160">
    <property type="entry name" value="GGDEF_dom"/>
</dbReference>
<dbReference type="InterPro" id="IPR009050">
    <property type="entry name" value="Globin-like_sf"/>
</dbReference>
<dbReference type="SUPFAM" id="SSF46458">
    <property type="entry name" value="Globin-like"/>
    <property type="match status" value="1"/>
</dbReference>
<dbReference type="eggNOG" id="COG3706">
    <property type="taxonomic scope" value="Bacteria"/>
</dbReference>
<evidence type="ECO:0000256" key="3">
    <source>
        <dbReference type="ARBA" id="ARBA00015125"/>
    </source>
</evidence>
<dbReference type="STRING" id="1188252.A1QC_11650"/>
<dbReference type="GO" id="GO:0019825">
    <property type="term" value="F:oxygen binding"/>
    <property type="evidence" value="ECO:0007669"/>
    <property type="project" value="InterPro"/>
</dbReference>
<dbReference type="InterPro" id="IPR050469">
    <property type="entry name" value="Diguanylate_Cyclase"/>
</dbReference>
<evidence type="ECO:0000256" key="5">
    <source>
        <dbReference type="ARBA" id="ARBA00034247"/>
    </source>
</evidence>
<dbReference type="RefSeq" id="WP_026025720.1">
    <property type="nucleotide sequence ID" value="NZ_AJYK02000088.1"/>
</dbReference>
<dbReference type="Gene3D" id="3.30.70.270">
    <property type="match status" value="1"/>
</dbReference>
<name>A0A1E5E0F3_9VIBR</name>
<evidence type="ECO:0000256" key="2">
    <source>
        <dbReference type="ARBA" id="ARBA00012528"/>
    </source>
</evidence>
<dbReference type="OrthoDB" id="9803824at2"/>
<proteinExistence type="predicted"/>
<evidence type="ECO:0000259" key="6">
    <source>
        <dbReference type="PROSITE" id="PS50887"/>
    </source>
</evidence>
<dbReference type="Pfam" id="PF00990">
    <property type="entry name" value="GGDEF"/>
    <property type="match status" value="1"/>
</dbReference>
<reference evidence="7 8" key="1">
    <citation type="journal article" date="2012" name="Science">
        <title>Ecological populations of bacteria act as socially cohesive units of antibiotic production and resistance.</title>
        <authorList>
            <person name="Cordero O.X."/>
            <person name="Wildschutte H."/>
            <person name="Kirkup B."/>
            <person name="Proehl S."/>
            <person name="Ngo L."/>
            <person name="Hussain F."/>
            <person name="Le Roux F."/>
            <person name="Mincer T."/>
            <person name="Polz M.F."/>
        </authorList>
    </citation>
    <scope>NUCLEOTIDE SEQUENCE [LARGE SCALE GENOMIC DNA]</scope>
    <source>
        <strain evidence="7 8">1S-45</strain>
    </source>
</reference>